<dbReference type="EMBL" id="PPCN01000008">
    <property type="protein sequence ID" value="POF29600.1"/>
    <property type="molecule type" value="Genomic_DNA"/>
</dbReference>
<reference evidence="1 2" key="1">
    <citation type="submission" date="2018-01" db="EMBL/GenBank/DDBJ databases">
        <title>Genomic Encyclopedia of Archaeal and Bacterial Type Strains, Phase II (KMG-II): from individual species to whole genera.</title>
        <authorList>
            <person name="Goeker M."/>
        </authorList>
    </citation>
    <scope>NUCLEOTIDE SEQUENCE [LARGE SCALE GENOMIC DNA]</scope>
    <source>
        <strain evidence="1 2">DSM 17023</strain>
    </source>
</reference>
<organism evidence="1 2">
    <name type="scientific">Roseibium marinum</name>
    <dbReference type="NCBI Taxonomy" id="281252"/>
    <lineage>
        <taxon>Bacteria</taxon>
        <taxon>Pseudomonadati</taxon>
        <taxon>Pseudomonadota</taxon>
        <taxon>Alphaproteobacteria</taxon>
        <taxon>Hyphomicrobiales</taxon>
        <taxon>Stappiaceae</taxon>
        <taxon>Roseibium</taxon>
    </lineage>
</organism>
<dbReference type="Proteomes" id="UP000236959">
    <property type="component" value="Unassembled WGS sequence"/>
</dbReference>
<accession>A0A2S3UPT8</accession>
<protein>
    <submittedName>
        <fullName evidence="1">Uncharacterized protein</fullName>
    </submittedName>
</protein>
<evidence type="ECO:0000313" key="1">
    <source>
        <dbReference type="EMBL" id="POF29600.1"/>
    </source>
</evidence>
<keyword evidence="2" id="KW-1185">Reference proteome</keyword>
<dbReference type="AlphaFoldDB" id="A0A2S3UPT8"/>
<name>A0A2S3UPT8_9HYPH</name>
<proteinExistence type="predicted"/>
<sequence length="294" mass="31640">MIDGEIDVSEGVDTGNDMDPENTAFLSALSDEDKAFASENGWRGVGNVLESYRSLQEQLSGSLTVPDKTASAEAKAAFYADISRNWTPKEGYQFKLPDALPENFPYDQSFAEEAGGWFQEAGLHPDAAQALHDRWVGKMAEQFASHEETAREASLKQTETAEAAHLALVKEYGEPDSDSYQNVVAKADRAISGLKSAGVDLTNWFSEKGALTEAGKDGLQKVIDPVAVKLLAFVHDSAFAEDGLSGLGEGPGGANPFDKGNPNLRLQSELLESNPARARQLIVSAGRDPRMFGL</sequence>
<comment type="caution">
    <text evidence="1">The sequence shown here is derived from an EMBL/GenBank/DDBJ whole genome shotgun (WGS) entry which is preliminary data.</text>
</comment>
<evidence type="ECO:0000313" key="2">
    <source>
        <dbReference type="Proteomes" id="UP000236959"/>
    </source>
</evidence>
<gene>
    <name evidence="1" type="ORF">CLV41_10823</name>
</gene>